<feature type="compositionally biased region" description="Low complexity" evidence="5">
    <location>
        <begin position="774"/>
        <end position="799"/>
    </location>
</feature>
<feature type="compositionally biased region" description="Low complexity" evidence="5">
    <location>
        <begin position="584"/>
        <end position="598"/>
    </location>
</feature>
<dbReference type="PANTHER" id="PTHR12132:SF1">
    <property type="entry name" value="DNA REPAIR PROTEIN RAD52 HOMOLOG"/>
    <property type="match status" value="1"/>
</dbReference>
<keyword evidence="6" id="KW-0812">Transmembrane</keyword>
<feature type="compositionally biased region" description="Basic and acidic residues" evidence="5">
    <location>
        <begin position="527"/>
        <end position="546"/>
    </location>
</feature>
<dbReference type="InterPro" id="IPR041247">
    <property type="entry name" value="Rad52_fam"/>
</dbReference>
<feature type="region of interest" description="Disordered" evidence="5">
    <location>
        <begin position="527"/>
        <end position="677"/>
    </location>
</feature>
<evidence type="ECO:0000256" key="2">
    <source>
        <dbReference type="ARBA" id="ARBA00022763"/>
    </source>
</evidence>
<dbReference type="AlphaFoldDB" id="A0A4S4KG38"/>
<evidence type="ECO:0000256" key="1">
    <source>
        <dbReference type="ARBA" id="ARBA00006638"/>
    </source>
</evidence>
<dbReference type="PANTHER" id="PTHR12132">
    <property type="entry name" value="DNA REPAIR AND RECOMBINATION PROTEIN RAD52, RAD59"/>
    <property type="match status" value="1"/>
</dbReference>
<dbReference type="Pfam" id="PF04098">
    <property type="entry name" value="Rad52_Rad22"/>
    <property type="match status" value="1"/>
</dbReference>
<name>A0A4S4KG38_9APHY</name>
<gene>
    <name evidence="7" type="ORF">EW026_g4955</name>
</gene>
<evidence type="ECO:0000256" key="6">
    <source>
        <dbReference type="SAM" id="Phobius"/>
    </source>
</evidence>
<dbReference type="GO" id="GO:0005634">
    <property type="term" value="C:nucleus"/>
    <property type="evidence" value="ECO:0007669"/>
    <property type="project" value="TreeGrafter"/>
</dbReference>
<feature type="transmembrane region" description="Helical" evidence="6">
    <location>
        <begin position="20"/>
        <end position="42"/>
    </location>
</feature>
<comment type="caution">
    <text evidence="7">The sequence shown here is derived from an EMBL/GenBank/DDBJ whole genome shotgun (WGS) entry which is preliminary data.</text>
</comment>
<evidence type="ECO:0000256" key="4">
    <source>
        <dbReference type="ARBA" id="ARBA00023204"/>
    </source>
</evidence>
<dbReference type="Gene3D" id="3.30.390.80">
    <property type="entry name" value="DNA repair protein Rad52/59/22"/>
    <property type="match status" value="1"/>
</dbReference>
<dbReference type="EMBL" id="SGPJ01000197">
    <property type="protein sequence ID" value="THG96976.1"/>
    <property type="molecule type" value="Genomic_DNA"/>
</dbReference>
<accession>A0A4S4KG38</accession>
<dbReference type="FunFam" id="3.30.390.80:FF:000001">
    <property type="entry name" value="DNA repair protein RAD52 homolog"/>
    <property type="match status" value="1"/>
</dbReference>
<evidence type="ECO:0000256" key="3">
    <source>
        <dbReference type="ARBA" id="ARBA00023172"/>
    </source>
</evidence>
<feature type="transmembrane region" description="Helical" evidence="6">
    <location>
        <begin position="158"/>
        <end position="179"/>
    </location>
</feature>
<keyword evidence="2" id="KW-0227">DNA damage</keyword>
<feature type="transmembrane region" description="Helical" evidence="6">
    <location>
        <begin position="118"/>
        <end position="138"/>
    </location>
</feature>
<feature type="compositionally biased region" description="Polar residues" evidence="5">
    <location>
        <begin position="800"/>
        <end position="819"/>
    </location>
</feature>
<feature type="compositionally biased region" description="Polar residues" evidence="5">
    <location>
        <begin position="644"/>
        <end position="656"/>
    </location>
</feature>
<keyword evidence="6" id="KW-0472">Membrane</keyword>
<feature type="transmembrane region" description="Helical" evidence="6">
    <location>
        <begin position="86"/>
        <end position="106"/>
    </location>
</feature>
<organism evidence="7 8">
    <name type="scientific">Hermanssonia centrifuga</name>
    <dbReference type="NCBI Taxonomy" id="98765"/>
    <lineage>
        <taxon>Eukaryota</taxon>
        <taxon>Fungi</taxon>
        <taxon>Dikarya</taxon>
        <taxon>Basidiomycota</taxon>
        <taxon>Agaricomycotina</taxon>
        <taxon>Agaricomycetes</taxon>
        <taxon>Polyporales</taxon>
        <taxon>Meruliaceae</taxon>
        <taxon>Hermanssonia</taxon>
    </lineage>
</organism>
<feature type="transmembrane region" description="Helical" evidence="6">
    <location>
        <begin position="54"/>
        <end position="74"/>
    </location>
</feature>
<keyword evidence="3" id="KW-0233">DNA recombination</keyword>
<dbReference type="InterPro" id="IPR042525">
    <property type="entry name" value="Rad52_Rad59_Rad22_sf"/>
</dbReference>
<dbReference type="GO" id="GO:0003697">
    <property type="term" value="F:single-stranded DNA binding"/>
    <property type="evidence" value="ECO:0007669"/>
    <property type="project" value="UniProtKB-ARBA"/>
</dbReference>
<keyword evidence="8" id="KW-1185">Reference proteome</keyword>
<evidence type="ECO:0000256" key="5">
    <source>
        <dbReference type="SAM" id="MobiDB-lite"/>
    </source>
</evidence>
<dbReference type="SUPFAM" id="SSF54768">
    <property type="entry name" value="dsRNA-binding domain-like"/>
    <property type="match status" value="1"/>
</dbReference>
<dbReference type="GO" id="GO:0045002">
    <property type="term" value="P:double-strand break repair via single-strand annealing"/>
    <property type="evidence" value="ECO:0007669"/>
    <property type="project" value="TreeGrafter"/>
</dbReference>
<keyword evidence="4" id="KW-0234">DNA repair</keyword>
<keyword evidence="6" id="KW-1133">Transmembrane helix</keyword>
<evidence type="ECO:0000313" key="7">
    <source>
        <dbReference type="EMBL" id="THG96976.1"/>
    </source>
</evidence>
<sequence>MPDWNSATELAVEGAAFTKFMHALAGLYFWEFATTLDFDWHFITGKKKFHWPMIFYFLDRYLLFFAMIGILIALDVTTEVNCQALYTYNQLVGDAAVGLASINLALRTMALWSQSLYIVVPLVLIILGHWSLILQGVLLKAAWVPGAGCVITKTNNTVLAATFIYSMCFDLVVLVLTAAKLAFNGDRRSQLMGLLFKDGLIYFVIAFVANLLATVFMLLNLNAIMSVIFNVPAAVASTIVACRAVRRLSDWSSNGPEVFSSGPTNHSGGAIAFRTNAANSRHGASVSVPHAFPSPRALILFNFMAWAFSGRLIDSFLSAQQPRGPFGQYTTATPQIHTQGALTFAPQMHGTFNTQASTSFLEPSFMDLSEETAKRIATMQSKLDKKLGPEFISQRPGPGGGPKFTYAEGWKIINLANEVFGFNGWSSSIVNLTTDFIDLNEETKRFTIGVTAVIRVTLRDGVFHEDVGYGMLENSKSKGAALDKCKKEAVTDGVKRALRNFGNLLGNCLYDKSYAQEIVKIKIPPPKFDRDALHRRPEFNETKPDISMDAPPKPAPSTSSSANVTGYQQMPPPANPVSSIPSHTRTASVPTVATTPTAKGKAPLGLVAPSRPNNATPATAGPSRTGLNTPIQTPLHQQLQQNQAHGPNRNTSSGLIHQQPEKKPPPPQPQQAAGPSNERRLNLIKAINQHTTPPSLYAAPAVRKEPSLDEESFGMNSDDDALFASVDLGEMDSGIGGHIDFDEGTGGVHDENDSLEDRTVSSLTSVLPEKQEMRAPQAQGPQRAQQVNQQFNPPQQPRQTAQPSVHTRNGIPVNQTARNSSTVTSKPPTPSMGSFHFPAGVVRSPILCGLRPSIELNVRYLLESAECCVVHL</sequence>
<reference evidence="7 8" key="1">
    <citation type="submission" date="2019-02" db="EMBL/GenBank/DDBJ databases">
        <title>Genome sequencing of the rare red list fungi Phlebia centrifuga.</title>
        <authorList>
            <person name="Buettner E."/>
            <person name="Kellner H."/>
        </authorList>
    </citation>
    <scope>NUCLEOTIDE SEQUENCE [LARGE SCALE GENOMIC DNA]</scope>
    <source>
        <strain evidence="7 8">DSM 108282</strain>
    </source>
</reference>
<feature type="compositionally biased region" description="Low complexity" evidence="5">
    <location>
        <begin position="629"/>
        <end position="643"/>
    </location>
</feature>
<proteinExistence type="inferred from homology"/>
<dbReference type="GO" id="GO:0006312">
    <property type="term" value="P:mitotic recombination"/>
    <property type="evidence" value="ECO:0007669"/>
    <property type="project" value="TreeGrafter"/>
</dbReference>
<dbReference type="Proteomes" id="UP000309038">
    <property type="component" value="Unassembled WGS sequence"/>
</dbReference>
<evidence type="ECO:0000313" key="8">
    <source>
        <dbReference type="Proteomes" id="UP000309038"/>
    </source>
</evidence>
<protein>
    <submittedName>
        <fullName evidence="7">Uncharacterized protein</fullName>
    </submittedName>
</protein>
<dbReference type="InterPro" id="IPR007232">
    <property type="entry name" value="Rad52_Rad59_Rad22"/>
</dbReference>
<feature type="region of interest" description="Disordered" evidence="5">
    <location>
        <begin position="765"/>
        <end position="831"/>
    </location>
</feature>
<comment type="similarity">
    <text evidence="1">Belongs to the RAD52 family.</text>
</comment>
<feature type="transmembrane region" description="Helical" evidence="6">
    <location>
        <begin position="200"/>
        <end position="221"/>
    </location>
</feature>
<dbReference type="GO" id="GO:0000724">
    <property type="term" value="P:double-strand break repair via homologous recombination"/>
    <property type="evidence" value="ECO:0007669"/>
    <property type="project" value="TreeGrafter"/>
</dbReference>